<dbReference type="EMBL" id="LR798283">
    <property type="protein sequence ID" value="CAB5220415.1"/>
    <property type="molecule type" value="Genomic_DNA"/>
</dbReference>
<name>A0A6J7WUA7_9CAUD</name>
<feature type="region of interest" description="Disordered" evidence="1">
    <location>
        <begin position="61"/>
        <end position="82"/>
    </location>
</feature>
<protein>
    <submittedName>
        <fullName evidence="2">Uncharacterized protein</fullName>
    </submittedName>
</protein>
<proteinExistence type="predicted"/>
<gene>
    <name evidence="2" type="ORF">UFOVP238_48</name>
</gene>
<evidence type="ECO:0000313" key="2">
    <source>
        <dbReference type="EMBL" id="CAB5220415.1"/>
    </source>
</evidence>
<accession>A0A6J7WUA7</accession>
<reference evidence="2" key="1">
    <citation type="submission" date="2020-05" db="EMBL/GenBank/DDBJ databases">
        <authorList>
            <person name="Chiriac C."/>
            <person name="Salcher M."/>
            <person name="Ghai R."/>
            <person name="Kavagutti S V."/>
        </authorList>
    </citation>
    <scope>NUCLEOTIDE SEQUENCE</scope>
</reference>
<organism evidence="2">
    <name type="scientific">uncultured Caudovirales phage</name>
    <dbReference type="NCBI Taxonomy" id="2100421"/>
    <lineage>
        <taxon>Viruses</taxon>
        <taxon>Duplodnaviria</taxon>
        <taxon>Heunggongvirae</taxon>
        <taxon>Uroviricota</taxon>
        <taxon>Caudoviricetes</taxon>
        <taxon>Peduoviridae</taxon>
        <taxon>Maltschvirus</taxon>
        <taxon>Maltschvirus maltsch</taxon>
    </lineage>
</organism>
<feature type="compositionally biased region" description="Low complexity" evidence="1">
    <location>
        <begin position="62"/>
        <end position="82"/>
    </location>
</feature>
<evidence type="ECO:0000256" key="1">
    <source>
        <dbReference type="SAM" id="MobiDB-lite"/>
    </source>
</evidence>
<sequence>MAAKYVFSGGIDPWPYSPYLTYGPLSKTVYVGDVVDDIPSTDVRFLIDAGFIMAEADWKALSSKPSTPATADTTSESDTSAK</sequence>